<sequence length="206" mass="21717">MPDTDRPQLCLITPAEIDLETFSDALGAVVDAVETACLRIALATRDEDRIARAADLVRLVAHDRDIPVVIETHVQVAERHGLDGVHLTDGARSVRTARKALGADAIVGCYCGHTRHEGINAGEAGADYVAFGPVGAVALGSGTLADRALFDWWSAMIEVPVIAEGGLTAALVEDFAPVTDFFAVGDEIWRAEDPAAALKALLAPIL</sequence>
<feature type="domain" description="Thiamine phosphate synthase/TenI" evidence="3">
    <location>
        <begin position="9"/>
        <end position="175"/>
    </location>
</feature>
<keyword evidence="2" id="KW-0784">Thiamine biosynthesis</keyword>
<dbReference type="PANTHER" id="PTHR20857:SF15">
    <property type="entry name" value="THIAMINE-PHOSPHATE SYNTHASE"/>
    <property type="match status" value="1"/>
</dbReference>
<protein>
    <submittedName>
        <fullName evidence="4">Thiamine phosphate synthase</fullName>
    </submittedName>
</protein>
<organism evidence="4 5">
    <name type="scientific">Albidovulum sediminis</name>
    <dbReference type="NCBI Taxonomy" id="3066345"/>
    <lineage>
        <taxon>Bacteria</taxon>
        <taxon>Pseudomonadati</taxon>
        <taxon>Pseudomonadota</taxon>
        <taxon>Alphaproteobacteria</taxon>
        <taxon>Rhodobacterales</taxon>
        <taxon>Paracoccaceae</taxon>
        <taxon>Albidovulum</taxon>
    </lineage>
</organism>
<dbReference type="InterPro" id="IPR036206">
    <property type="entry name" value="ThiamineP_synth_sf"/>
</dbReference>
<dbReference type="InterPro" id="IPR022998">
    <property type="entry name" value="ThiamineP_synth_TenI"/>
</dbReference>
<evidence type="ECO:0000313" key="4">
    <source>
        <dbReference type="EMBL" id="MCT8329035.1"/>
    </source>
</evidence>
<dbReference type="PANTHER" id="PTHR20857">
    <property type="entry name" value="THIAMINE-PHOSPHATE PYROPHOSPHORYLASE"/>
    <property type="match status" value="1"/>
</dbReference>
<comment type="pathway">
    <text evidence="1">Cofactor biosynthesis; thiamine diphosphate biosynthesis.</text>
</comment>
<comment type="caution">
    <text evidence="4">The sequence shown here is derived from an EMBL/GenBank/DDBJ whole genome shotgun (WGS) entry which is preliminary data.</text>
</comment>
<dbReference type="Proteomes" id="UP001205601">
    <property type="component" value="Unassembled WGS sequence"/>
</dbReference>
<name>A0ABT2NJE0_9RHOB</name>
<dbReference type="SUPFAM" id="SSF51391">
    <property type="entry name" value="Thiamin phosphate synthase"/>
    <property type="match status" value="1"/>
</dbReference>
<dbReference type="Gene3D" id="3.20.20.70">
    <property type="entry name" value="Aldolase class I"/>
    <property type="match status" value="1"/>
</dbReference>
<dbReference type="EMBL" id="JAOCQF010000001">
    <property type="protein sequence ID" value="MCT8329035.1"/>
    <property type="molecule type" value="Genomic_DNA"/>
</dbReference>
<evidence type="ECO:0000256" key="2">
    <source>
        <dbReference type="ARBA" id="ARBA00022977"/>
    </source>
</evidence>
<dbReference type="RefSeq" id="WP_261494458.1">
    <property type="nucleotide sequence ID" value="NZ_JAOCQF010000001.1"/>
</dbReference>
<dbReference type="Pfam" id="PF02581">
    <property type="entry name" value="TMP-TENI"/>
    <property type="match status" value="1"/>
</dbReference>
<gene>
    <name evidence="4" type="ORF">N5I32_05875</name>
</gene>
<evidence type="ECO:0000259" key="3">
    <source>
        <dbReference type="Pfam" id="PF02581"/>
    </source>
</evidence>
<accession>A0ABT2NJE0</accession>
<evidence type="ECO:0000256" key="1">
    <source>
        <dbReference type="ARBA" id="ARBA00004948"/>
    </source>
</evidence>
<proteinExistence type="predicted"/>
<dbReference type="CDD" id="cd00564">
    <property type="entry name" value="TMP_TenI"/>
    <property type="match status" value="1"/>
</dbReference>
<keyword evidence="5" id="KW-1185">Reference proteome</keyword>
<evidence type="ECO:0000313" key="5">
    <source>
        <dbReference type="Proteomes" id="UP001205601"/>
    </source>
</evidence>
<reference evidence="5" key="1">
    <citation type="submission" date="2023-07" db="EMBL/GenBank/DDBJ databases">
        <title>Defluviimonas sediminis sp. nov., isolated from mangrove sediment.</title>
        <authorList>
            <person name="Liu L."/>
            <person name="Li J."/>
            <person name="Huang Y."/>
            <person name="Pan J."/>
            <person name="Li M."/>
        </authorList>
    </citation>
    <scope>NUCLEOTIDE SEQUENCE [LARGE SCALE GENOMIC DNA]</scope>
    <source>
        <strain evidence="5">FT324</strain>
    </source>
</reference>
<dbReference type="InterPro" id="IPR013785">
    <property type="entry name" value="Aldolase_TIM"/>
</dbReference>